<dbReference type="EMBL" id="ASPP01025462">
    <property type="protein sequence ID" value="ETO07996.1"/>
    <property type="molecule type" value="Genomic_DNA"/>
</dbReference>
<evidence type="ECO:0000313" key="4">
    <source>
        <dbReference type="Proteomes" id="UP000023152"/>
    </source>
</evidence>
<sequence>MTLNDTKLEESETLFQTLPSLPSHFERFQCVSHKNEILICGGYNNRDCYSYHTLKNQYKLICSYPDSIELVRHCVVKRINNNNSNIITLLSFGGENKHVLVMKYKSVWDNTEQNKKENIIQYNKWIPWTDNFHVSIEIGRKKDDYEGARAVIGGSNNHLLFIAHRPKNISVYDLNKYQIVKQQALSFNILSWHHCFVKKTKNESSNKNKTEMLLFCGNMGLSIEYDEQNNTFQFFKVPICTTMRKVTDYFYVQINDVILFFGGISTVTDSKLVHRYSIKDNTWMKFEQNLHIALTGCIGILSTDAVFVHIIGSHYITKWMRKETEKERKWMEEEAEKRQAENIYKDLQEMGNDIDLNKMK</sequence>
<reference evidence="3 4" key="1">
    <citation type="journal article" date="2013" name="Curr. Biol.">
        <title>The Genome of the Foraminiferan Reticulomyxa filosa.</title>
        <authorList>
            <person name="Glockner G."/>
            <person name="Hulsmann N."/>
            <person name="Schleicher M."/>
            <person name="Noegel A.A."/>
            <person name="Eichinger L."/>
            <person name="Gallinger C."/>
            <person name="Pawlowski J."/>
            <person name="Sierra R."/>
            <person name="Euteneuer U."/>
            <person name="Pillet L."/>
            <person name="Moustafa A."/>
            <person name="Platzer M."/>
            <person name="Groth M."/>
            <person name="Szafranski K."/>
            <person name="Schliwa M."/>
        </authorList>
    </citation>
    <scope>NUCLEOTIDE SEQUENCE [LARGE SCALE GENOMIC DNA]</scope>
</reference>
<keyword evidence="2" id="KW-0472">Membrane</keyword>
<feature type="transmembrane region" description="Helical" evidence="2">
    <location>
        <begin position="290"/>
        <end position="312"/>
    </location>
</feature>
<keyword evidence="4" id="KW-1185">Reference proteome</keyword>
<dbReference type="InterPro" id="IPR015915">
    <property type="entry name" value="Kelch-typ_b-propeller"/>
</dbReference>
<dbReference type="AlphaFoldDB" id="X6M2Z4"/>
<feature type="non-terminal residue" evidence="3">
    <location>
        <position position="360"/>
    </location>
</feature>
<evidence type="ECO:0000256" key="1">
    <source>
        <dbReference type="SAM" id="Coils"/>
    </source>
</evidence>
<accession>X6M2Z4</accession>
<organism evidence="3 4">
    <name type="scientific">Reticulomyxa filosa</name>
    <dbReference type="NCBI Taxonomy" id="46433"/>
    <lineage>
        <taxon>Eukaryota</taxon>
        <taxon>Sar</taxon>
        <taxon>Rhizaria</taxon>
        <taxon>Retaria</taxon>
        <taxon>Foraminifera</taxon>
        <taxon>Monothalamids</taxon>
        <taxon>Reticulomyxidae</taxon>
        <taxon>Reticulomyxa</taxon>
    </lineage>
</organism>
<keyword evidence="2" id="KW-1133">Transmembrane helix</keyword>
<evidence type="ECO:0000313" key="3">
    <source>
        <dbReference type="EMBL" id="ETO07996.1"/>
    </source>
</evidence>
<dbReference type="Gene3D" id="2.120.10.80">
    <property type="entry name" value="Kelch-type beta propeller"/>
    <property type="match status" value="1"/>
</dbReference>
<comment type="caution">
    <text evidence="3">The sequence shown here is derived from an EMBL/GenBank/DDBJ whole genome shotgun (WGS) entry which is preliminary data.</text>
</comment>
<dbReference type="Proteomes" id="UP000023152">
    <property type="component" value="Unassembled WGS sequence"/>
</dbReference>
<keyword evidence="1" id="KW-0175">Coiled coil</keyword>
<proteinExistence type="predicted"/>
<keyword evidence="2" id="KW-0812">Transmembrane</keyword>
<evidence type="ECO:0000256" key="2">
    <source>
        <dbReference type="SAM" id="Phobius"/>
    </source>
</evidence>
<gene>
    <name evidence="3" type="ORF">RFI_29393</name>
</gene>
<dbReference type="SUPFAM" id="SSF117281">
    <property type="entry name" value="Kelch motif"/>
    <property type="match status" value="1"/>
</dbReference>
<evidence type="ECO:0008006" key="5">
    <source>
        <dbReference type="Google" id="ProtNLM"/>
    </source>
</evidence>
<feature type="coiled-coil region" evidence="1">
    <location>
        <begin position="321"/>
        <end position="350"/>
    </location>
</feature>
<protein>
    <recommendedName>
        <fullName evidence="5">Kelch motif family protein</fullName>
    </recommendedName>
</protein>
<name>X6M2Z4_RETFI</name>